<dbReference type="InterPro" id="IPR011062">
    <property type="entry name" value="Contryphan_CS"/>
</dbReference>
<organism evidence="11">
    <name type="scientific">Conus magus</name>
    <name type="common">Magical cone</name>
    <dbReference type="NCBI Taxonomy" id="6492"/>
    <lineage>
        <taxon>Eukaryota</taxon>
        <taxon>Metazoa</taxon>
        <taxon>Spiralia</taxon>
        <taxon>Lophotrochozoa</taxon>
        <taxon>Mollusca</taxon>
        <taxon>Gastropoda</taxon>
        <taxon>Caenogastropoda</taxon>
        <taxon>Neogastropoda</taxon>
        <taxon>Conoidea</taxon>
        <taxon>Conidae</taxon>
        <taxon>Conus</taxon>
        <taxon>Pionoconus</taxon>
    </lineage>
</organism>
<evidence type="ECO:0000256" key="7">
    <source>
        <dbReference type="ARBA" id="ARBA00022926"/>
    </source>
</evidence>
<comment type="subcellular location">
    <subcellularLocation>
        <location evidence="1">Secreted</location>
    </subcellularLocation>
</comment>
<evidence type="ECO:0000256" key="10">
    <source>
        <dbReference type="SAM" id="SignalP"/>
    </source>
</evidence>
<keyword evidence="7" id="KW-0208">D-amino acid</keyword>
<keyword evidence="5" id="KW-0528">Neurotoxin</keyword>
<name>A0A5P8I0U5_CONMA</name>
<reference evidence="11" key="1">
    <citation type="journal article" date="2019" name="Mar. Drugs">
        <title>Conotoxin diversity in the venom gland transcriptome of the Magician's Cone, Pionoconus magus.</title>
        <authorList>
            <person name="Pardos-Blas J.R."/>
            <person name="Irisarri I."/>
            <person name="Abalde S."/>
            <person name="Tenorio M.J."/>
            <person name="Zardoya R."/>
        </authorList>
    </citation>
    <scope>NUCLEOTIDE SEQUENCE</scope>
    <source>
        <tissue evidence="11">Venom gland</tissue>
    </source>
</reference>
<feature type="region of interest" description="Disordered" evidence="9">
    <location>
        <begin position="24"/>
        <end position="44"/>
    </location>
</feature>
<dbReference type="PROSITE" id="PS60027">
    <property type="entry name" value="CONTRYPHAN"/>
    <property type="match status" value="1"/>
</dbReference>
<evidence type="ECO:0000256" key="6">
    <source>
        <dbReference type="ARBA" id="ARBA00022815"/>
    </source>
</evidence>
<evidence type="ECO:0000256" key="2">
    <source>
        <dbReference type="ARBA" id="ARBA00009917"/>
    </source>
</evidence>
<proteinExistence type="evidence at transcript level"/>
<protein>
    <submittedName>
        <fullName evidence="11">Conotoxin superfamily O2</fullName>
    </submittedName>
</protein>
<keyword evidence="10" id="KW-0732">Signal</keyword>
<dbReference type="GO" id="GO:0008200">
    <property type="term" value="F:ion channel inhibitor activity"/>
    <property type="evidence" value="ECO:0007669"/>
    <property type="project" value="InterPro"/>
</dbReference>
<dbReference type="EMBL" id="MN517405">
    <property type="protein sequence ID" value="QFQ61088.1"/>
    <property type="molecule type" value="mRNA"/>
</dbReference>
<evidence type="ECO:0000256" key="5">
    <source>
        <dbReference type="ARBA" id="ARBA00022699"/>
    </source>
</evidence>
<keyword evidence="8" id="KW-1015">Disulfide bond</keyword>
<evidence type="ECO:0000256" key="3">
    <source>
        <dbReference type="ARBA" id="ARBA00022525"/>
    </source>
</evidence>
<keyword evidence="6" id="KW-0027">Amidation</keyword>
<keyword evidence="3" id="KW-0964">Secreted</keyword>
<evidence type="ECO:0000256" key="1">
    <source>
        <dbReference type="ARBA" id="ARBA00004613"/>
    </source>
</evidence>
<evidence type="ECO:0000256" key="8">
    <source>
        <dbReference type="ARBA" id="ARBA00023157"/>
    </source>
</evidence>
<evidence type="ECO:0000313" key="11">
    <source>
        <dbReference type="EMBL" id="QFQ61088.1"/>
    </source>
</evidence>
<accession>A0A5P8I0U5</accession>
<dbReference type="AlphaFoldDB" id="A0A5P8I0U5"/>
<keyword evidence="4" id="KW-0800">Toxin</keyword>
<dbReference type="InterPro" id="IPR004214">
    <property type="entry name" value="Conotoxin"/>
</dbReference>
<feature type="signal peptide" evidence="10">
    <location>
        <begin position="1"/>
        <end position="23"/>
    </location>
</feature>
<evidence type="ECO:0000256" key="4">
    <source>
        <dbReference type="ARBA" id="ARBA00022656"/>
    </source>
</evidence>
<dbReference type="GO" id="GO:0090729">
    <property type="term" value="F:toxin activity"/>
    <property type="evidence" value="ECO:0007669"/>
    <property type="project" value="UniProtKB-KW"/>
</dbReference>
<dbReference type="Pfam" id="PF02950">
    <property type="entry name" value="Conotoxin"/>
    <property type="match status" value="1"/>
</dbReference>
<dbReference type="GO" id="GO:0005576">
    <property type="term" value="C:extracellular region"/>
    <property type="evidence" value="ECO:0007669"/>
    <property type="project" value="UniProtKB-SubCell"/>
</dbReference>
<evidence type="ECO:0000256" key="9">
    <source>
        <dbReference type="SAM" id="MobiDB-lite"/>
    </source>
</evidence>
<sequence length="63" mass="6810">MGKLTILVLVAAALLSTQVMVQGDGDQPADRDAVPRDNIPGGTSEKFMNVLQRRGCPWKPWCG</sequence>
<feature type="chain" id="PRO_5024377215" evidence="10">
    <location>
        <begin position="24"/>
        <end position="63"/>
    </location>
</feature>
<comment type="similarity">
    <text evidence="2">Belongs to the O2 superfamily. Contryphan family.</text>
</comment>